<name>A0A640C7V6_CAMJU</name>
<evidence type="ECO:0000259" key="2">
    <source>
        <dbReference type="Pfam" id="PF02517"/>
    </source>
</evidence>
<accession>A0A640C7V6</accession>
<dbReference type="GO" id="GO:0006508">
    <property type="term" value="P:proteolysis"/>
    <property type="evidence" value="ECO:0007669"/>
    <property type="project" value="UniProtKB-KW"/>
</dbReference>
<proteinExistence type="predicted"/>
<feature type="non-terminal residue" evidence="3">
    <location>
        <position position="1"/>
    </location>
</feature>
<keyword evidence="3" id="KW-0482">Metalloprotease</keyword>
<dbReference type="GO" id="GO:0008237">
    <property type="term" value="F:metallopeptidase activity"/>
    <property type="evidence" value="ECO:0007669"/>
    <property type="project" value="UniProtKB-KW"/>
</dbReference>
<dbReference type="InterPro" id="IPR003675">
    <property type="entry name" value="Rce1/LyrA-like_dom"/>
</dbReference>
<keyword evidence="3" id="KW-0645">Protease</keyword>
<keyword evidence="1" id="KW-1133">Transmembrane helix</keyword>
<dbReference type="Pfam" id="PF02517">
    <property type="entry name" value="Rce1-like"/>
    <property type="match status" value="1"/>
</dbReference>
<dbReference type="PANTHER" id="PTHR43592:SF15">
    <property type="entry name" value="CAAX AMINO TERMINAL PROTEASE FAMILY PROTEIN"/>
    <property type="match status" value="1"/>
</dbReference>
<evidence type="ECO:0000313" key="3">
    <source>
        <dbReference type="EMBL" id="EDJ6305249.1"/>
    </source>
</evidence>
<dbReference type="GO" id="GO:0080120">
    <property type="term" value="P:CAAX-box protein maturation"/>
    <property type="evidence" value="ECO:0007669"/>
    <property type="project" value="UniProtKB-ARBA"/>
</dbReference>
<dbReference type="PANTHER" id="PTHR43592">
    <property type="entry name" value="CAAX AMINO TERMINAL PROTEASE"/>
    <property type="match status" value="1"/>
</dbReference>
<feature type="transmembrane region" description="Helical" evidence="1">
    <location>
        <begin position="46"/>
        <end position="63"/>
    </location>
</feature>
<dbReference type="AlphaFoldDB" id="A0A640C7V6"/>
<evidence type="ECO:0000256" key="1">
    <source>
        <dbReference type="SAM" id="Phobius"/>
    </source>
</evidence>
<keyword evidence="1" id="KW-0472">Membrane</keyword>
<keyword evidence="1" id="KW-0812">Transmembrane</keyword>
<dbReference type="EMBL" id="AAMOZF010000106">
    <property type="protein sequence ID" value="EDJ6305249.1"/>
    <property type="molecule type" value="Genomic_DNA"/>
</dbReference>
<comment type="caution">
    <text evidence="3">The sequence shown here is derived from an EMBL/GenBank/DDBJ whole genome shotgun (WGS) entry which is preliminary data.</text>
</comment>
<gene>
    <name evidence="3" type="ORF">GFG17_08620</name>
</gene>
<feature type="transmembrane region" description="Helical" evidence="1">
    <location>
        <begin position="20"/>
        <end position="39"/>
    </location>
</feature>
<sequence length="95" mass="10847">ILLVVLVEEVYFRGYLQQRLSQILNPNSALLIASIAFGLIHYRSGVLMIVFASLAGIIYGLAYKYSKSLWISVLFHCGLNLIHLIFFTYPFYLKS</sequence>
<organism evidence="3">
    <name type="scientific">Campylobacter jejuni</name>
    <dbReference type="NCBI Taxonomy" id="197"/>
    <lineage>
        <taxon>Bacteria</taxon>
        <taxon>Pseudomonadati</taxon>
        <taxon>Campylobacterota</taxon>
        <taxon>Epsilonproteobacteria</taxon>
        <taxon>Campylobacterales</taxon>
        <taxon>Campylobacteraceae</taxon>
        <taxon>Campylobacter</taxon>
    </lineage>
</organism>
<dbReference type="GO" id="GO:0004175">
    <property type="term" value="F:endopeptidase activity"/>
    <property type="evidence" value="ECO:0007669"/>
    <property type="project" value="UniProtKB-ARBA"/>
</dbReference>
<reference evidence="3" key="1">
    <citation type="submission" date="2019-10" db="EMBL/GenBank/DDBJ databases">
        <authorList>
            <consortium name="PulseNet: The National Subtyping Network for Foodborne Disease Surveillance"/>
            <person name="Tarr C.L."/>
            <person name="Trees E."/>
            <person name="Katz L.S."/>
            <person name="Carleton-Romer H.A."/>
            <person name="Stroika S."/>
            <person name="Kucerova Z."/>
            <person name="Roache K.F."/>
            <person name="Sabol A.L."/>
            <person name="Besser J."/>
            <person name="Gerner-Smidt P."/>
        </authorList>
    </citation>
    <scope>NUCLEOTIDE SEQUENCE</scope>
    <source>
        <strain evidence="3">PNUSAC012877</strain>
    </source>
</reference>
<keyword evidence="3" id="KW-0378">Hydrolase</keyword>
<feature type="domain" description="CAAX prenyl protease 2/Lysostaphin resistance protein A-like" evidence="2">
    <location>
        <begin position="2"/>
        <end position="82"/>
    </location>
</feature>
<protein>
    <submittedName>
        <fullName evidence="3">CPBP family intramembrane metalloprotease</fullName>
    </submittedName>
</protein>
<feature type="transmembrane region" description="Helical" evidence="1">
    <location>
        <begin position="69"/>
        <end position="92"/>
    </location>
</feature>